<feature type="transmembrane region" description="Helical" evidence="8">
    <location>
        <begin position="391"/>
        <end position="409"/>
    </location>
</feature>
<dbReference type="GO" id="GO:0022857">
    <property type="term" value="F:transmembrane transporter activity"/>
    <property type="evidence" value="ECO:0007669"/>
    <property type="project" value="InterPro"/>
</dbReference>
<feature type="transmembrane region" description="Helical" evidence="8">
    <location>
        <begin position="67"/>
        <end position="88"/>
    </location>
</feature>
<keyword evidence="4 8" id="KW-0812">Transmembrane</keyword>
<evidence type="ECO:0000313" key="9">
    <source>
        <dbReference type="EMBL" id="MCY1719899.1"/>
    </source>
</evidence>
<dbReference type="InterPro" id="IPR050277">
    <property type="entry name" value="Sodium:Solute_Symporter"/>
</dbReference>
<name>A0A9X3F3I3_9BACT</name>
<feature type="transmembrane region" description="Helical" evidence="8">
    <location>
        <begin position="176"/>
        <end position="197"/>
    </location>
</feature>
<accession>A0A9X3F3I3</accession>
<dbReference type="EMBL" id="JAPOHD010000012">
    <property type="protein sequence ID" value="MCY1719899.1"/>
    <property type="molecule type" value="Genomic_DNA"/>
</dbReference>
<keyword evidence="6 8" id="KW-0472">Membrane</keyword>
<organism evidence="9 10">
    <name type="scientific">Draconibacterium aestuarii</name>
    <dbReference type="NCBI Taxonomy" id="2998507"/>
    <lineage>
        <taxon>Bacteria</taxon>
        <taxon>Pseudomonadati</taxon>
        <taxon>Bacteroidota</taxon>
        <taxon>Bacteroidia</taxon>
        <taxon>Marinilabiliales</taxon>
        <taxon>Prolixibacteraceae</taxon>
        <taxon>Draconibacterium</taxon>
    </lineage>
</organism>
<feature type="transmembrane region" description="Helical" evidence="8">
    <location>
        <begin position="361"/>
        <end position="384"/>
    </location>
</feature>
<dbReference type="RefSeq" id="WP_343332232.1">
    <property type="nucleotide sequence ID" value="NZ_JAPOHD010000012.1"/>
</dbReference>
<dbReference type="AlphaFoldDB" id="A0A9X3F3I3"/>
<feature type="transmembrane region" description="Helical" evidence="8">
    <location>
        <begin position="292"/>
        <end position="315"/>
    </location>
</feature>
<evidence type="ECO:0000256" key="2">
    <source>
        <dbReference type="ARBA" id="ARBA00006434"/>
    </source>
</evidence>
<dbReference type="CDD" id="cd10322">
    <property type="entry name" value="SLC5sbd"/>
    <property type="match status" value="1"/>
</dbReference>
<feature type="transmembrane region" description="Helical" evidence="8">
    <location>
        <begin position="209"/>
        <end position="232"/>
    </location>
</feature>
<comment type="similarity">
    <text evidence="2 7">Belongs to the sodium:solute symporter (SSF) (TC 2.A.21) family.</text>
</comment>
<feature type="transmembrane region" description="Helical" evidence="8">
    <location>
        <begin position="118"/>
        <end position="139"/>
    </location>
</feature>
<feature type="transmembrane region" description="Helical" evidence="8">
    <location>
        <begin position="415"/>
        <end position="435"/>
    </location>
</feature>
<dbReference type="GO" id="GO:0005886">
    <property type="term" value="C:plasma membrane"/>
    <property type="evidence" value="ECO:0007669"/>
    <property type="project" value="TreeGrafter"/>
</dbReference>
<keyword evidence="5 8" id="KW-1133">Transmembrane helix</keyword>
<comment type="caution">
    <text evidence="9">The sequence shown here is derived from an EMBL/GenBank/DDBJ whole genome shotgun (WGS) entry which is preliminary data.</text>
</comment>
<proteinExistence type="inferred from homology"/>
<dbReference type="PROSITE" id="PS50283">
    <property type="entry name" value="NA_SOLUT_SYMP_3"/>
    <property type="match status" value="1"/>
</dbReference>
<dbReference type="Gene3D" id="1.20.1730.10">
    <property type="entry name" value="Sodium/glucose cotransporter"/>
    <property type="match status" value="1"/>
</dbReference>
<dbReference type="InterPro" id="IPR001734">
    <property type="entry name" value="Na/solute_symporter"/>
</dbReference>
<reference evidence="9" key="1">
    <citation type="submission" date="2022-11" db="EMBL/GenBank/DDBJ databases">
        <title>Marilongibacter aestuarii gen. nov., sp. nov., isolated from tidal flat sediment.</title>
        <authorList>
            <person name="Jiayan W."/>
        </authorList>
    </citation>
    <scope>NUCLEOTIDE SEQUENCE</scope>
    <source>
        <strain evidence="9">Z1-6</strain>
    </source>
</reference>
<feature type="transmembrane region" description="Helical" evidence="8">
    <location>
        <begin position="6"/>
        <end position="25"/>
    </location>
</feature>
<evidence type="ECO:0000313" key="10">
    <source>
        <dbReference type="Proteomes" id="UP001145087"/>
    </source>
</evidence>
<feature type="transmembrane region" description="Helical" evidence="8">
    <location>
        <begin position="37"/>
        <end position="61"/>
    </location>
</feature>
<evidence type="ECO:0000256" key="6">
    <source>
        <dbReference type="ARBA" id="ARBA00023136"/>
    </source>
</evidence>
<feature type="transmembrane region" description="Helical" evidence="8">
    <location>
        <begin position="145"/>
        <end position="164"/>
    </location>
</feature>
<dbReference type="Proteomes" id="UP001145087">
    <property type="component" value="Unassembled WGS sequence"/>
</dbReference>
<sequence length="445" mass="47724">MQTEVIILIYFILIIGIGVYSAFRIKKPSDYYVAGKNAGLLPVSGSLLATILGGSAILGTIELSHKIGWAALWFLFSAALGLFTLIPVSKYVRRYGNYTLPELLGTFYGKKAETISSIIIPVAWIGIVAAQIIAAAKILHGLGSISYQNAAIVSGVIFIVYTLLGGQLSILKTDTLQAIIIIVGLLALFTFACLNPFEHTFETFHLTALFNASFTLIDLLILLLTYSVTFVVGPDIYSRVFCAKDEKTASRSILTVAIILLPTSFVLTYLGIYAQQSGSGIVAFAENLMPTWAYGIFIAALLSAVMSSADTTLLTSSMILSELVTGNLNKKNSLQLTRYFILLIGIISLTIALFVTSIIQALLLALTFFSGAFVVPTLAGLLKLNVTKKRVALAIVLGGLTALAGKIINTSGYEFAGNLIIVSSYVINALILVDYTNTSHVSTKL</sequence>
<evidence type="ECO:0000256" key="8">
    <source>
        <dbReference type="SAM" id="Phobius"/>
    </source>
</evidence>
<keyword evidence="3" id="KW-0813">Transport</keyword>
<keyword evidence="10" id="KW-1185">Reference proteome</keyword>
<evidence type="ECO:0000256" key="5">
    <source>
        <dbReference type="ARBA" id="ARBA00022989"/>
    </source>
</evidence>
<evidence type="ECO:0000256" key="4">
    <source>
        <dbReference type="ARBA" id="ARBA00022692"/>
    </source>
</evidence>
<evidence type="ECO:0000256" key="1">
    <source>
        <dbReference type="ARBA" id="ARBA00004141"/>
    </source>
</evidence>
<evidence type="ECO:0000256" key="3">
    <source>
        <dbReference type="ARBA" id="ARBA00022448"/>
    </source>
</evidence>
<dbReference type="InterPro" id="IPR038377">
    <property type="entry name" value="Na/Glc_symporter_sf"/>
</dbReference>
<gene>
    <name evidence="9" type="ORF">OU798_06065</name>
</gene>
<feature type="transmembrane region" description="Helical" evidence="8">
    <location>
        <begin position="336"/>
        <end position="355"/>
    </location>
</feature>
<dbReference type="PANTHER" id="PTHR48086">
    <property type="entry name" value="SODIUM/PROLINE SYMPORTER-RELATED"/>
    <property type="match status" value="1"/>
</dbReference>
<protein>
    <submittedName>
        <fullName evidence="9">Sodium:solute symporter family protein</fullName>
    </submittedName>
</protein>
<dbReference type="PANTHER" id="PTHR48086:SF7">
    <property type="entry name" value="SODIUM-SOLUTE SYMPORTER-RELATED"/>
    <property type="match status" value="1"/>
</dbReference>
<dbReference type="Pfam" id="PF00474">
    <property type="entry name" value="SSF"/>
    <property type="match status" value="1"/>
</dbReference>
<feature type="transmembrane region" description="Helical" evidence="8">
    <location>
        <begin position="253"/>
        <end position="272"/>
    </location>
</feature>
<evidence type="ECO:0000256" key="7">
    <source>
        <dbReference type="RuleBase" id="RU362091"/>
    </source>
</evidence>
<comment type="subcellular location">
    <subcellularLocation>
        <location evidence="1">Membrane</location>
        <topology evidence="1">Multi-pass membrane protein</topology>
    </subcellularLocation>
</comment>